<dbReference type="PANTHER" id="PTHR30294:SF47">
    <property type="entry name" value="INNER MEMBRANE TRANSPORT PERMEASE YHHJ"/>
    <property type="match status" value="1"/>
</dbReference>
<keyword evidence="9" id="KW-1185">Reference proteome</keyword>
<comment type="caution">
    <text evidence="8">The sequence shown here is derived from an EMBL/GenBank/DDBJ whole genome shotgun (WGS) entry which is preliminary data.</text>
</comment>
<protein>
    <submittedName>
        <fullName evidence="8">ABC transporter permease</fullName>
    </submittedName>
</protein>
<evidence type="ECO:0000259" key="7">
    <source>
        <dbReference type="Pfam" id="PF12698"/>
    </source>
</evidence>
<keyword evidence="4 6" id="KW-1133">Transmembrane helix</keyword>
<comment type="subcellular location">
    <subcellularLocation>
        <location evidence="1">Cell membrane</location>
        <topology evidence="1">Multi-pass membrane protein</topology>
    </subcellularLocation>
</comment>
<dbReference type="EMBL" id="JACOOK010000002">
    <property type="protein sequence ID" value="MBC5616388.1"/>
    <property type="molecule type" value="Genomic_DNA"/>
</dbReference>
<evidence type="ECO:0000256" key="5">
    <source>
        <dbReference type="ARBA" id="ARBA00023136"/>
    </source>
</evidence>
<dbReference type="Pfam" id="PF12698">
    <property type="entry name" value="ABC2_membrane_3"/>
    <property type="match status" value="1"/>
</dbReference>
<accession>A0ABR7CL52</accession>
<dbReference type="InterPro" id="IPR013525">
    <property type="entry name" value="ABC2_TM"/>
</dbReference>
<evidence type="ECO:0000313" key="8">
    <source>
        <dbReference type="EMBL" id="MBC5616388.1"/>
    </source>
</evidence>
<dbReference type="Gene3D" id="3.40.1710.10">
    <property type="entry name" value="abc type-2 transporter like domain"/>
    <property type="match status" value="1"/>
</dbReference>
<dbReference type="RefSeq" id="WP_118655590.1">
    <property type="nucleotide sequence ID" value="NZ_JACOOK010000002.1"/>
</dbReference>
<dbReference type="Proteomes" id="UP000636891">
    <property type="component" value="Unassembled WGS sequence"/>
</dbReference>
<feature type="transmembrane region" description="Helical" evidence="6">
    <location>
        <begin position="24"/>
        <end position="44"/>
    </location>
</feature>
<dbReference type="PANTHER" id="PTHR30294">
    <property type="entry name" value="MEMBRANE COMPONENT OF ABC TRANSPORTER YHHJ-RELATED"/>
    <property type="match status" value="1"/>
</dbReference>
<feature type="transmembrane region" description="Helical" evidence="6">
    <location>
        <begin position="189"/>
        <end position="212"/>
    </location>
</feature>
<feature type="transmembrane region" description="Helical" evidence="6">
    <location>
        <begin position="240"/>
        <end position="266"/>
    </location>
</feature>
<organism evidence="8 9">
    <name type="scientific">Alistipes hominis</name>
    <dbReference type="NCBI Taxonomy" id="2763015"/>
    <lineage>
        <taxon>Bacteria</taxon>
        <taxon>Pseudomonadati</taxon>
        <taxon>Bacteroidota</taxon>
        <taxon>Bacteroidia</taxon>
        <taxon>Bacteroidales</taxon>
        <taxon>Rikenellaceae</taxon>
        <taxon>Alistipes</taxon>
    </lineage>
</organism>
<proteinExistence type="predicted"/>
<feature type="transmembrane region" description="Helical" evidence="6">
    <location>
        <begin position="278"/>
        <end position="302"/>
    </location>
</feature>
<evidence type="ECO:0000256" key="3">
    <source>
        <dbReference type="ARBA" id="ARBA00022692"/>
    </source>
</evidence>
<feature type="transmembrane region" description="Helical" evidence="6">
    <location>
        <begin position="356"/>
        <end position="376"/>
    </location>
</feature>
<name>A0ABR7CL52_9BACT</name>
<keyword evidence="2" id="KW-1003">Cell membrane</keyword>
<evidence type="ECO:0000256" key="1">
    <source>
        <dbReference type="ARBA" id="ARBA00004651"/>
    </source>
</evidence>
<feature type="domain" description="ABC-2 type transporter transmembrane" evidence="7">
    <location>
        <begin position="29"/>
        <end position="375"/>
    </location>
</feature>
<dbReference type="InterPro" id="IPR051449">
    <property type="entry name" value="ABC-2_transporter_component"/>
</dbReference>
<keyword evidence="5 6" id="KW-0472">Membrane</keyword>
<reference evidence="8 9" key="1">
    <citation type="submission" date="2020-08" db="EMBL/GenBank/DDBJ databases">
        <title>Genome public.</title>
        <authorList>
            <person name="Liu C."/>
            <person name="Sun Q."/>
        </authorList>
    </citation>
    <scope>NUCLEOTIDE SEQUENCE [LARGE SCALE GENOMIC DNA]</scope>
    <source>
        <strain evidence="8 9">New-7</strain>
    </source>
</reference>
<keyword evidence="3 6" id="KW-0812">Transmembrane</keyword>
<gene>
    <name evidence="8" type="ORF">H8S08_05050</name>
</gene>
<evidence type="ECO:0000256" key="4">
    <source>
        <dbReference type="ARBA" id="ARBA00022989"/>
    </source>
</evidence>
<feature type="transmembrane region" description="Helical" evidence="6">
    <location>
        <begin position="314"/>
        <end position="336"/>
    </location>
</feature>
<evidence type="ECO:0000256" key="6">
    <source>
        <dbReference type="SAM" id="Phobius"/>
    </source>
</evidence>
<evidence type="ECO:0000313" key="9">
    <source>
        <dbReference type="Proteomes" id="UP000636891"/>
    </source>
</evidence>
<sequence>MDRTQGAFYRVVRRELDRMVSRRLYFGVCIALPLFCILFMTTIFGSGQMENIPIGIVDLDQTATSRQISRTIATVPTSRVTARYADAKAARDAVQKKEIYAYVVIPHNFESDLLGGRNVALPYYYHFALLSVGIELHSAFETVLANLSVAPVAAAGIGQGASERRIESFILPVNLQAHPLFNPSLDYSIYLTNPFFFVLFQIVILLVTMYVLGSEIKFKTAADWLETADANIFTAVTGKLLPYTAIFIAMGILGNFVMFGIAGLPLGTGFLPVNLATALFIVATQAFGVFIFSLFPALSIIISIASMVGSLGATLSGVTFPVPYMYAPIYYLSFLFPVRHFVEINQNILYGDYGFAYTWQNASCLFVFMLAALLMLPHLKRAILSRKYENIE</sequence>
<evidence type="ECO:0000256" key="2">
    <source>
        <dbReference type="ARBA" id="ARBA00022475"/>
    </source>
</evidence>